<dbReference type="EMBL" id="NOXS01000031">
    <property type="protein sequence ID" value="OYQ19535.1"/>
    <property type="molecule type" value="Genomic_DNA"/>
</dbReference>
<comment type="caution">
    <text evidence="2">The sequence shown here is derived from an EMBL/GenBank/DDBJ whole genome shotgun (WGS) entry which is preliminary data.</text>
</comment>
<evidence type="ECO:0000313" key="3">
    <source>
        <dbReference type="Proteomes" id="UP000216361"/>
    </source>
</evidence>
<dbReference type="Pfam" id="PF00483">
    <property type="entry name" value="NTP_transferase"/>
    <property type="match status" value="1"/>
</dbReference>
<keyword evidence="3" id="KW-1185">Reference proteome</keyword>
<sequence>MSSRQAVLLVGGRGTRLGDLTARTPKPLLPVAGRPFLSHLVERLAVQGFRDILLLTGYLAEAFQAFQADWSARGVTITCRVETEPAGTGGALHLALPELAPDFLVLNGDSLFAIDLADFLASPLPPGVDGRLALRRVPTTDRYGTVTLADGRITGFQPRAAAPGPGVINAGVYWLRREAVTEAHALPCSLEADIFPGLAQAGRLEGRILDGYFLDIGVPDDFARAQVDFAPGGAAALYNGTGQAEAGA</sequence>
<evidence type="ECO:0000259" key="1">
    <source>
        <dbReference type="Pfam" id="PF00483"/>
    </source>
</evidence>
<accession>A0A255XSX4</accession>
<proteinExistence type="predicted"/>
<feature type="domain" description="Nucleotidyl transferase" evidence="1">
    <location>
        <begin position="6"/>
        <end position="228"/>
    </location>
</feature>
<name>A0A255XSX4_9PROT</name>
<dbReference type="Gene3D" id="3.90.550.10">
    <property type="entry name" value="Spore Coat Polysaccharide Biosynthesis Protein SpsA, Chain A"/>
    <property type="match status" value="1"/>
</dbReference>
<dbReference type="RefSeq" id="WP_094408640.1">
    <property type="nucleotide sequence ID" value="NZ_BMJZ01000004.1"/>
</dbReference>
<dbReference type="InterPro" id="IPR050486">
    <property type="entry name" value="Mannose-1P_guanyltransferase"/>
</dbReference>
<dbReference type="InterPro" id="IPR029044">
    <property type="entry name" value="Nucleotide-diphossugar_trans"/>
</dbReference>
<reference evidence="2 3" key="1">
    <citation type="submission" date="2017-07" db="EMBL/GenBank/DDBJ databases">
        <title>Elstera cyanobacteriorum sp. nov., a novel bacterium isolated from cyanobacterial aggregates in a eutrophic lake.</title>
        <authorList>
            <person name="Cai H."/>
        </authorList>
    </citation>
    <scope>NUCLEOTIDE SEQUENCE [LARGE SCALE GENOMIC DNA]</scope>
    <source>
        <strain evidence="2 3">TH019</strain>
    </source>
</reference>
<dbReference type="AlphaFoldDB" id="A0A255XSX4"/>
<protein>
    <recommendedName>
        <fullName evidence="1">Nucleotidyl transferase domain-containing protein</fullName>
    </recommendedName>
</protein>
<dbReference type="InterPro" id="IPR005835">
    <property type="entry name" value="NTP_transferase_dom"/>
</dbReference>
<dbReference type="OrthoDB" id="9814110at2"/>
<dbReference type="Proteomes" id="UP000216361">
    <property type="component" value="Unassembled WGS sequence"/>
</dbReference>
<organism evidence="2 3">
    <name type="scientific">Elstera cyanobacteriorum</name>
    <dbReference type="NCBI Taxonomy" id="2022747"/>
    <lineage>
        <taxon>Bacteria</taxon>
        <taxon>Pseudomonadati</taxon>
        <taxon>Pseudomonadota</taxon>
        <taxon>Alphaproteobacteria</taxon>
        <taxon>Rhodospirillales</taxon>
        <taxon>Rhodospirillaceae</taxon>
        <taxon>Elstera</taxon>
    </lineage>
</organism>
<evidence type="ECO:0000313" key="2">
    <source>
        <dbReference type="EMBL" id="OYQ19535.1"/>
    </source>
</evidence>
<dbReference type="PANTHER" id="PTHR22572">
    <property type="entry name" value="SUGAR-1-PHOSPHATE GUANYL TRANSFERASE"/>
    <property type="match status" value="1"/>
</dbReference>
<dbReference type="SUPFAM" id="SSF53448">
    <property type="entry name" value="Nucleotide-diphospho-sugar transferases"/>
    <property type="match status" value="1"/>
</dbReference>
<dbReference type="CDD" id="cd06915">
    <property type="entry name" value="NTP_transferase_WcbM_like"/>
    <property type="match status" value="1"/>
</dbReference>
<gene>
    <name evidence="2" type="ORF">CHR90_08970</name>
</gene>